<dbReference type="STRING" id="1965070.A0A3S3PVN6"/>
<dbReference type="InterPro" id="IPR010994">
    <property type="entry name" value="RuvA_2-like"/>
</dbReference>
<keyword evidence="9" id="KW-1185">Reference proteome</keyword>
<comment type="similarity">
    <text evidence="2">Belongs to the ERCC1/RAD10/SWI10 family.</text>
</comment>
<dbReference type="GO" id="GO:0000110">
    <property type="term" value="C:nucleotide-excision repair factor 1 complex"/>
    <property type="evidence" value="ECO:0007669"/>
    <property type="project" value="TreeGrafter"/>
</dbReference>
<evidence type="ECO:0000256" key="1">
    <source>
        <dbReference type="ARBA" id="ARBA00004123"/>
    </source>
</evidence>
<proteinExistence type="inferred from homology"/>
<evidence type="ECO:0000313" key="9">
    <source>
        <dbReference type="Proteomes" id="UP000285301"/>
    </source>
</evidence>
<dbReference type="InterPro" id="IPR011335">
    <property type="entry name" value="Restrct_endonuc-II-like"/>
</dbReference>
<keyword evidence="4" id="KW-0238">DNA-binding</keyword>
<dbReference type="GO" id="GO:0006312">
    <property type="term" value="P:mitotic recombination"/>
    <property type="evidence" value="ECO:0007669"/>
    <property type="project" value="TreeGrafter"/>
</dbReference>
<dbReference type="SUPFAM" id="SSF47781">
    <property type="entry name" value="RuvA domain 2-like"/>
    <property type="match status" value="1"/>
</dbReference>
<dbReference type="GO" id="GO:0003684">
    <property type="term" value="F:damaged DNA binding"/>
    <property type="evidence" value="ECO:0007669"/>
    <property type="project" value="InterPro"/>
</dbReference>
<comment type="caution">
    <text evidence="8">The sequence shown here is derived from an EMBL/GenBank/DDBJ whole genome shotgun (WGS) entry which is preliminary data.</text>
</comment>
<dbReference type="CDD" id="cd22325">
    <property type="entry name" value="ERCC1_C-like"/>
    <property type="match status" value="1"/>
</dbReference>
<dbReference type="InterPro" id="IPR004579">
    <property type="entry name" value="ERCC1/RAD10/SWI10"/>
</dbReference>
<dbReference type="PANTHER" id="PTHR12749">
    <property type="entry name" value="EXCISION REPAIR CROSS-COMPLEMENTING 1 ERCC1"/>
    <property type="match status" value="1"/>
</dbReference>
<evidence type="ECO:0000256" key="4">
    <source>
        <dbReference type="ARBA" id="ARBA00023125"/>
    </source>
</evidence>
<accession>A0A3S3PVN6</accession>
<dbReference type="AlphaFoldDB" id="A0A3S3PVN6"/>
<dbReference type="NCBIfam" id="TIGR00597">
    <property type="entry name" value="rad10"/>
    <property type="match status" value="1"/>
</dbReference>
<sequence>MAKPNTVIVNRKQRGNLLLKSIKNVNWDYGDIEADYMMGEQTCALFLSLKYHNLYPTYIYERLKSLGKAYKLQVLLVLVDVVDPNAPLKEMANVAILSECTLICVWSYEEAGRVIETYKMFEHKSPQIIMEKQLANANGTEGNYKCAIEALSSVKSISKTDAISLISTFECMQKIVKSTPEQLALCTGLGPQKVGVLYLIKYSFLLIHLQAERLYQLFRRPFKRD</sequence>
<dbReference type="Gene3D" id="1.10.150.20">
    <property type="entry name" value="5' to 3' exonuclease, C-terminal subdomain"/>
    <property type="match status" value="1"/>
</dbReference>
<dbReference type="SUPFAM" id="SSF52980">
    <property type="entry name" value="Restriction endonuclease-like"/>
    <property type="match status" value="1"/>
</dbReference>
<gene>
    <name evidence="8" type="ORF">B4U79_11251</name>
</gene>
<evidence type="ECO:0000256" key="3">
    <source>
        <dbReference type="ARBA" id="ARBA00022763"/>
    </source>
</evidence>
<organism evidence="8 9">
    <name type="scientific">Dinothrombium tinctorium</name>
    <dbReference type="NCBI Taxonomy" id="1965070"/>
    <lineage>
        <taxon>Eukaryota</taxon>
        <taxon>Metazoa</taxon>
        <taxon>Ecdysozoa</taxon>
        <taxon>Arthropoda</taxon>
        <taxon>Chelicerata</taxon>
        <taxon>Arachnida</taxon>
        <taxon>Acari</taxon>
        <taxon>Acariformes</taxon>
        <taxon>Trombidiformes</taxon>
        <taxon>Prostigmata</taxon>
        <taxon>Anystina</taxon>
        <taxon>Parasitengona</taxon>
        <taxon>Trombidioidea</taxon>
        <taxon>Trombidiidae</taxon>
        <taxon>Dinothrombium</taxon>
    </lineage>
</organism>
<evidence type="ECO:0000256" key="6">
    <source>
        <dbReference type="ARBA" id="ARBA00023242"/>
    </source>
</evidence>
<comment type="subcellular location">
    <subcellularLocation>
        <location evidence="1">Nucleus</location>
    </subcellularLocation>
</comment>
<dbReference type="GO" id="GO:0003697">
    <property type="term" value="F:single-stranded DNA binding"/>
    <property type="evidence" value="ECO:0007669"/>
    <property type="project" value="TreeGrafter"/>
</dbReference>
<dbReference type="Proteomes" id="UP000285301">
    <property type="component" value="Unassembled WGS sequence"/>
</dbReference>
<dbReference type="GO" id="GO:0070522">
    <property type="term" value="C:ERCC4-ERCC1 complex"/>
    <property type="evidence" value="ECO:0007669"/>
    <property type="project" value="TreeGrafter"/>
</dbReference>
<dbReference type="OrthoDB" id="10262814at2759"/>
<dbReference type="Pfam" id="PF03834">
    <property type="entry name" value="Rad10"/>
    <property type="match status" value="1"/>
</dbReference>
<keyword evidence="3" id="KW-0227">DNA damage</keyword>
<feature type="domain" description="ERCC1-like central" evidence="7">
    <location>
        <begin position="6"/>
        <end position="119"/>
    </location>
</feature>
<evidence type="ECO:0000259" key="7">
    <source>
        <dbReference type="Pfam" id="PF03834"/>
    </source>
</evidence>
<dbReference type="EMBL" id="NCKU01000110">
    <property type="protein sequence ID" value="RWS17187.1"/>
    <property type="molecule type" value="Genomic_DNA"/>
</dbReference>
<evidence type="ECO:0000256" key="5">
    <source>
        <dbReference type="ARBA" id="ARBA00023204"/>
    </source>
</evidence>
<keyword evidence="5" id="KW-0234">DNA repair</keyword>
<dbReference type="GO" id="GO:0006302">
    <property type="term" value="P:double-strand break repair"/>
    <property type="evidence" value="ECO:0007669"/>
    <property type="project" value="UniProtKB-ARBA"/>
</dbReference>
<reference evidence="8 9" key="1">
    <citation type="journal article" date="2018" name="Gigascience">
        <title>Genomes of trombidid mites reveal novel predicted allergens and laterally-transferred genes associated with secondary metabolism.</title>
        <authorList>
            <person name="Dong X."/>
            <person name="Chaisiri K."/>
            <person name="Xia D."/>
            <person name="Armstrong S.D."/>
            <person name="Fang Y."/>
            <person name="Donnelly M.J."/>
            <person name="Kadowaki T."/>
            <person name="McGarry J.W."/>
            <person name="Darby A.C."/>
            <person name="Makepeace B.L."/>
        </authorList>
    </citation>
    <scope>NUCLEOTIDE SEQUENCE [LARGE SCALE GENOMIC DNA]</scope>
    <source>
        <strain evidence="8">UoL-WK</strain>
    </source>
</reference>
<evidence type="ECO:0000313" key="8">
    <source>
        <dbReference type="EMBL" id="RWS17187.1"/>
    </source>
</evidence>
<keyword evidence="6" id="KW-0539">Nucleus</keyword>
<dbReference type="GO" id="GO:0070914">
    <property type="term" value="P:UV-damage excision repair"/>
    <property type="evidence" value="ECO:0007669"/>
    <property type="project" value="TreeGrafter"/>
</dbReference>
<dbReference type="PANTHER" id="PTHR12749:SF0">
    <property type="entry name" value="DNA EXCISION REPAIR PROTEIN ERCC-1"/>
    <property type="match status" value="1"/>
</dbReference>
<dbReference type="InterPro" id="IPR047260">
    <property type="entry name" value="ERCC1-like_central_dom"/>
</dbReference>
<evidence type="ECO:0000256" key="2">
    <source>
        <dbReference type="ARBA" id="ARBA00008283"/>
    </source>
</evidence>
<dbReference type="Gene3D" id="3.40.50.10130">
    <property type="match status" value="1"/>
</dbReference>
<dbReference type="FunFam" id="3.40.50.10130:FF:000001">
    <property type="entry name" value="DNA excision repair protein ERCC-1"/>
    <property type="match status" value="1"/>
</dbReference>
<name>A0A3S3PVN6_9ACAR</name>
<protein>
    <submittedName>
        <fullName evidence="8">DNA excision repair protein ERCC-1-like protein</fullName>
    </submittedName>
</protein>